<dbReference type="Proteomes" id="UP000006263">
    <property type="component" value="Unassembled WGS sequence"/>
</dbReference>
<proteinExistence type="predicted"/>
<gene>
    <name evidence="1" type="ORF">GMES_3529</name>
</gene>
<organism evidence="1 2">
    <name type="scientific">Paraglaciecola mesophila KMM 241</name>
    <dbReference type="NCBI Taxonomy" id="1128912"/>
    <lineage>
        <taxon>Bacteria</taxon>
        <taxon>Pseudomonadati</taxon>
        <taxon>Pseudomonadota</taxon>
        <taxon>Gammaproteobacteria</taxon>
        <taxon>Alteromonadales</taxon>
        <taxon>Alteromonadaceae</taxon>
        <taxon>Paraglaciecola</taxon>
    </lineage>
</organism>
<name>K6YPD0_9ALTE</name>
<dbReference type="AlphaFoldDB" id="K6YPD0"/>
<sequence>MNMLLEKYENDYIALGASNLTISELALRWEISLAIHN</sequence>
<accession>K6YPD0</accession>
<evidence type="ECO:0000313" key="1">
    <source>
        <dbReference type="EMBL" id="GAC25806.1"/>
    </source>
</evidence>
<evidence type="ECO:0000313" key="2">
    <source>
        <dbReference type="Proteomes" id="UP000006263"/>
    </source>
</evidence>
<comment type="caution">
    <text evidence="1">The sequence shown here is derived from an EMBL/GenBank/DDBJ whole genome shotgun (WGS) entry which is preliminary data.</text>
</comment>
<protein>
    <submittedName>
        <fullName evidence="1">Uncharacterized protein</fullName>
    </submittedName>
</protein>
<dbReference type="EMBL" id="BAEP01000070">
    <property type="protein sequence ID" value="GAC25806.1"/>
    <property type="molecule type" value="Genomic_DNA"/>
</dbReference>
<reference evidence="1 2" key="1">
    <citation type="journal article" date="2017" name="Antonie Van Leeuwenhoek">
        <title>Rhizobium rhizosphaerae sp. nov., a novel species isolated from rice rhizosphere.</title>
        <authorList>
            <person name="Zhao J.J."/>
            <person name="Zhang J."/>
            <person name="Zhang R.J."/>
            <person name="Zhang C.W."/>
            <person name="Yin H.Q."/>
            <person name="Zhang X.X."/>
        </authorList>
    </citation>
    <scope>NUCLEOTIDE SEQUENCE [LARGE SCALE GENOMIC DNA]</scope>
    <source>
        <strain evidence="1 2">KMM 241</strain>
    </source>
</reference>